<dbReference type="GO" id="GO:0005524">
    <property type="term" value="F:ATP binding"/>
    <property type="evidence" value="ECO:0007669"/>
    <property type="project" value="InterPro"/>
</dbReference>
<keyword evidence="3" id="KW-0072">Autophagy</keyword>
<dbReference type="RefSeq" id="XP_045958824.1">
    <property type="nucleotide sequence ID" value="XM_046102816.1"/>
</dbReference>
<dbReference type="InterPro" id="IPR045269">
    <property type="entry name" value="Atg1-like"/>
</dbReference>
<dbReference type="Gene3D" id="1.10.510.10">
    <property type="entry name" value="Transferase(Phosphotransferase) domain 1"/>
    <property type="match status" value="1"/>
</dbReference>
<dbReference type="PROSITE" id="PS50011">
    <property type="entry name" value="PROTEIN_KINASE_DOM"/>
    <property type="match status" value="1"/>
</dbReference>
<dbReference type="PANTHER" id="PTHR24348">
    <property type="entry name" value="SERINE/THREONINE-PROTEIN KINASE UNC-51-RELATED"/>
    <property type="match status" value="1"/>
</dbReference>
<protein>
    <recommendedName>
        <fullName evidence="4">Autophagy-related protein 1</fullName>
    </recommendedName>
</protein>
<reference evidence="6" key="1">
    <citation type="journal article" date="2021" name="Nat. Commun.">
        <title>Genetic determinants of endophytism in the Arabidopsis root mycobiome.</title>
        <authorList>
            <person name="Mesny F."/>
            <person name="Miyauchi S."/>
            <person name="Thiergart T."/>
            <person name="Pickel B."/>
            <person name="Atanasova L."/>
            <person name="Karlsson M."/>
            <person name="Huettel B."/>
            <person name="Barry K.W."/>
            <person name="Haridas S."/>
            <person name="Chen C."/>
            <person name="Bauer D."/>
            <person name="Andreopoulos W."/>
            <person name="Pangilinan J."/>
            <person name="LaButti K."/>
            <person name="Riley R."/>
            <person name="Lipzen A."/>
            <person name="Clum A."/>
            <person name="Drula E."/>
            <person name="Henrissat B."/>
            <person name="Kohler A."/>
            <person name="Grigoriev I.V."/>
            <person name="Martin F.M."/>
            <person name="Hacquard S."/>
        </authorList>
    </citation>
    <scope>NUCLEOTIDE SEQUENCE</scope>
    <source>
        <strain evidence="6">MPI-SDFR-AT-0073</strain>
    </source>
</reference>
<dbReference type="AlphaFoldDB" id="A0A9P8ULT7"/>
<organism evidence="6 7">
    <name type="scientific">Truncatella angustata</name>
    <dbReference type="NCBI Taxonomy" id="152316"/>
    <lineage>
        <taxon>Eukaryota</taxon>
        <taxon>Fungi</taxon>
        <taxon>Dikarya</taxon>
        <taxon>Ascomycota</taxon>
        <taxon>Pezizomycotina</taxon>
        <taxon>Sordariomycetes</taxon>
        <taxon>Xylariomycetidae</taxon>
        <taxon>Amphisphaeriales</taxon>
        <taxon>Sporocadaceae</taxon>
        <taxon>Truncatella</taxon>
    </lineage>
</organism>
<dbReference type="InterPro" id="IPR008271">
    <property type="entry name" value="Ser/Thr_kinase_AS"/>
</dbReference>
<keyword evidence="6" id="KW-0418">Kinase</keyword>
<dbReference type="SUPFAM" id="SSF56112">
    <property type="entry name" value="Protein kinase-like (PK-like)"/>
    <property type="match status" value="1"/>
</dbReference>
<evidence type="ECO:0000256" key="4">
    <source>
        <dbReference type="ARBA" id="ARBA00030237"/>
    </source>
</evidence>
<evidence type="ECO:0000256" key="2">
    <source>
        <dbReference type="ARBA" id="ARBA00022448"/>
    </source>
</evidence>
<dbReference type="Pfam" id="PF00069">
    <property type="entry name" value="Pkinase"/>
    <property type="match status" value="1"/>
</dbReference>
<dbReference type="InterPro" id="IPR000719">
    <property type="entry name" value="Prot_kinase_dom"/>
</dbReference>
<dbReference type="Proteomes" id="UP000758603">
    <property type="component" value="Unassembled WGS sequence"/>
</dbReference>
<name>A0A9P8ULT7_9PEZI</name>
<comment type="caution">
    <text evidence="6">The sequence shown here is derived from an EMBL/GenBank/DDBJ whole genome shotgun (WGS) entry which is preliminary data.</text>
</comment>
<feature type="domain" description="Protein kinase" evidence="5">
    <location>
        <begin position="37"/>
        <end position="270"/>
    </location>
</feature>
<dbReference type="PROSITE" id="PS00108">
    <property type="entry name" value="PROTEIN_KINASE_ST"/>
    <property type="match status" value="1"/>
</dbReference>
<dbReference type="GO" id="GO:0006914">
    <property type="term" value="P:autophagy"/>
    <property type="evidence" value="ECO:0007669"/>
    <property type="project" value="UniProtKB-KW"/>
</dbReference>
<sequence>MTAPIGSITHPDDIKSFADISGIVETQQTNQPVFATYWKIYENGDAYVAIVPKSRLDTKIEEVIPALQRVPDEKIYPDLSAGVELTILPSTWASDVNIFTKRPSFMWIEDGDYHWIRNIFLAEAKIVEQISRAPHKNIAQYYGCYQRDGRLTGIALRRYEYTLVEYFQKACGNLAVEVFMARLESAIHHLHSLGLAHNDLKPSNIMLDTENMPVLIDFGCCQPFGARLMQGGTVEWQEKPFSTSHCSHDIYGLELIREWLMDPKRDLTRC</sequence>
<evidence type="ECO:0000313" key="7">
    <source>
        <dbReference type="Proteomes" id="UP000758603"/>
    </source>
</evidence>
<dbReference type="GO" id="GO:0004674">
    <property type="term" value="F:protein serine/threonine kinase activity"/>
    <property type="evidence" value="ECO:0007669"/>
    <property type="project" value="InterPro"/>
</dbReference>
<dbReference type="GO" id="GO:0034045">
    <property type="term" value="C:phagophore assembly site membrane"/>
    <property type="evidence" value="ECO:0007669"/>
    <property type="project" value="UniProtKB-SubCell"/>
</dbReference>
<evidence type="ECO:0000259" key="5">
    <source>
        <dbReference type="PROSITE" id="PS50011"/>
    </source>
</evidence>
<dbReference type="EMBL" id="JAGPXC010000004">
    <property type="protein sequence ID" value="KAH6654554.1"/>
    <property type="molecule type" value="Genomic_DNA"/>
</dbReference>
<evidence type="ECO:0000313" key="6">
    <source>
        <dbReference type="EMBL" id="KAH6654554.1"/>
    </source>
</evidence>
<keyword evidence="7" id="KW-1185">Reference proteome</keyword>
<proteinExistence type="predicted"/>
<keyword evidence="2" id="KW-0813">Transport</keyword>
<gene>
    <name evidence="6" type="ORF">BKA67DRAFT_565540</name>
</gene>
<dbReference type="GO" id="GO:0010506">
    <property type="term" value="P:regulation of autophagy"/>
    <property type="evidence" value="ECO:0007669"/>
    <property type="project" value="InterPro"/>
</dbReference>
<dbReference type="GeneID" id="70131708"/>
<dbReference type="InterPro" id="IPR011009">
    <property type="entry name" value="Kinase-like_dom_sf"/>
</dbReference>
<accession>A0A9P8ULT7</accession>
<keyword evidence="6" id="KW-0808">Transferase</keyword>
<comment type="subcellular location">
    <subcellularLocation>
        <location evidence="1">Preautophagosomal structure membrane</location>
        <topology evidence="1">Peripheral membrane protein</topology>
    </subcellularLocation>
</comment>
<dbReference type="OrthoDB" id="4062651at2759"/>
<evidence type="ECO:0000256" key="1">
    <source>
        <dbReference type="ARBA" id="ARBA00004623"/>
    </source>
</evidence>
<evidence type="ECO:0000256" key="3">
    <source>
        <dbReference type="ARBA" id="ARBA00023006"/>
    </source>
</evidence>